<protein>
    <submittedName>
        <fullName evidence="1">Uncharacterized protein</fullName>
    </submittedName>
</protein>
<name>A0A6H1Z7B6_9ZZZZ</name>
<dbReference type="EMBL" id="MT143893">
    <property type="protein sequence ID" value="QJB04992.1"/>
    <property type="molecule type" value="Genomic_DNA"/>
</dbReference>
<dbReference type="EMBL" id="MT143700">
    <property type="protein sequence ID" value="QJA43351.1"/>
    <property type="molecule type" value="Genomic_DNA"/>
</dbReference>
<evidence type="ECO:0000313" key="1">
    <source>
        <dbReference type="EMBL" id="QJA43351.1"/>
    </source>
</evidence>
<gene>
    <name evidence="1" type="ORF">MM171A00247_0065</name>
    <name evidence="2" type="ORF">MM171B00144_0031</name>
</gene>
<proteinExistence type="predicted"/>
<sequence>MEKEFEKRKARIVAKREEKYYPRKYTVEADMQNITYKEGDLRVLLVNIMERIRKQNYRLMR</sequence>
<evidence type="ECO:0000313" key="2">
    <source>
        <dbReference type="EMBL" id="QJB04992.1"/>
    </source>
</evidence>
<dbReference type="AlphaFoldDB" id="A0A6H1Z7B6"/>
<organism evidence="1">
    <name type="scientific">viral metagenome</name>
    <dbReference type="NCBI Taxonomy" id="1070528"/>
    <lineage>
        <taxon>unclassified sequences</taxon>
        <taxon>metagenomes</taxon>
        <taxon>organismal metagenomes</taxon>
    </lineage>
</organism>
<reference evidence="1" key="1">
    <citation type="submission" date="2020-03" db="EMBL/GenBank/DDBJ databases">
        <title>The deep terrestrial virosphere.</title>
        <authorList>
            <person name="Holmfeldt K."/>
            <person name="Nilsson E."/>
            <person name="Simone D."/>
            <person name="Lopez-Fernandez M."/>
            <person name="Wu X."/>
            <person name="de Brujin I."/>
            <person name="Lundin D."/>
            <person name="Andersson A."/>
            <person name="Bertilsson S."/>
            <person name="Dopson M."/>
        </authorList>
    </citation>
    <scope>NUCLEOTIDE SEQUENCE</scope>
    <source>
        <strain evidence="1">MM171A00247</strain>
        <strain evidence="2">MM171B00144</strain>
    </source>
</reference>
<accession>A0A6H1Z7B6</accession>